<dbReference type="AlphaFoldDB" id="X1STB7"/>
<evidence type="ECO:0000313" key="1">
    <source>
        <dbReference type="EMBL" id="GAI96322.1"/>
    </source>
</evidence>
<organism evidence="1">
    <name type="scientific">marine sediment metagenome</name>
    <dbReference type="NCBI Taxonomy" id="412755"/>
    <lineage>
        <taxon>unclassified sequences</taxon>
        <taxon>metagenomes</taxon>
        <taxon>ecological metagenomes</taxon>
    </lineage>
</organism>
<dbReference type="EMBL" id="BARW01018215">
    <property type="protein sequence ID" value="GAI96322.1"/>
    <property type="molecule type" value="Genomic_DNA"/>
</dbReference>
<sequence length="278" mass="33601">LKQFKNTNYKCSKCETRHYLKDNIYYNHLIHSNMKDHLEEQKDLISETLNTILSKQFRNNKNNKEFQDLIKFTDYILSKETYKVLNNELRSFVNKKYKTVQTKYFNKAKKVYNSKIQRNIKLIKEIIKHLEYFNYLNDINDRTEYKTYNGRKLNTIDYYHKGKALDRLRIKKSYDLNMYSVDFSLDFYKLISENKEIKEIFDDLKIVDGRISNKLLYNKILLEIEDHKNSMYQLNHGINYSDKKVYHNNDLITNDSYDKAYMGSLPFSDSGKFTEDKD</sequence>
<protein>
    <submittedName>
        <fullName evidence="1">Uncharacterized protein</fullName>
    </submittedName>
</protein>
<gene>
    <name evidence="1" type="ORF">S12H4_31234</name>
</gene>
<feature type="non-terminal residue" evidence="1">
    <location>
        <position position="278"/>
    </location>
</feature>
<name>X1STB7_9ZZZZ</name>
<feature type="non-terminal residue" evidence="1">
    <location>
        <position position="1"/>
    </location>
</feature>
<comment type="caution">
    <text evidence="1">The sequence shown here is derived from an EMBL/GenBank/DDBJ whole genome shotgun (WGS) entry which is preliminary data.</text>
</comment>
<accession>X1STB7</accession>
<proteinExistence type="predicted"/>
<reference evidence="1" key="1">
    <citation type="journal article" date="2014" name="Front. Microbiol.">
        <title>High frequency of phylogenetically diverse reductive dehalogenase-homologous genes in deep subseafloor sedimentary metagenomes.</title>
        <authorList>
            <person name="Kawai M."/>
            <person name="Futagami T."/>
            <person name="Toyoda A."/>
            <person name="Takaki Y."/>
            <person name="Nishi S."/>
            <person name="Hori S."/>
            <person name="Arai W."/>
            <person name="Tsubouchi T."/>
            <person name="Morono Y."/>
            <person name="Uchiyama I."/>
            <person name="Ito T."/>
            <person name="Fujiyama A."/>
            <person name="Inagaki F."/>
            <person name="Takami H."/>
        </authorList>
    </citation>
    <scope>NUCLEOTIDE SEQUENCE</scope>
    <source>
        <strain evidence="1">Expedition CK06-06</strain>
    </source>
</reference>